<name>A0A7T8JVW0_CALRO</name>
<dbReference type="EMBL" id="CP045904">
    <property type="protein sequence ID" value="QQP35815.1"/>
    <property type="molecule type" value="Genomic_DNA"/>
</dbReference>
<dbReference type="AlphaFoldDB" id="A0A7T8JVW0"/>
<dbReference type="OrthoDB" id="4843387at2759"/>
<proteinExistence type="predicted"/>
<feature type="region of interest" description="Disordered" evidence="1">
    <location>
        <begin position="54"/>
        <end position="92"/>
    </location>
</feature>
<keyword evidence="3" id="KW-1185">Reference proteome</keyword>
<evidence type="ECO:0000313" key="2">
    <source>
        <dbReference type="EMBL" id="QQP35815.1"/>
    </source>
</evidence>
<organism evidence="2 3">
    <name type="scientific">Caligus rogercresseyi</name>
    <name type="common">Sea louse</name>
    <dbReference type="NCBI Taxonomy" id="217165"/>
    <lineage>
        <taxon>Eukaryota</taxon>
        <taxon>Metazoa</taxon>
        <taxon>Ecdysozoa</taxon>
        <taxon>Arthropoda</taxon>
        <taxon>Crustacea</taxon>
        <taxon>Multicrustacea</taxon>
        <taxon>Hexanauplia</taxon>
        <taxon>Copepoda</taxon>
        <taxon>Siphonostomatoida</taxon>
        <taxon>Caligidae</taxon>
        <taxon>Caligus</taxon>
    </lineage>
</organism>
<reference evidence="3" key="1">
    <citation type="submission" date="2021-01" db="EMBL/GenBank/DDBJ databases">
        <title>Caligus Genome Assembly.</title>
        <authorList>
            <person name="Gallardo-Escarate C."/>
        </authorList>
    </citation>
    <scope>NUCLEOTIDE SEQUENCE [LARGE SCALE GENOMIC DNA]</scope>
</reference>
<evidence type="ECO:0000256" key="1">
    <source>
        <dbReference type="SAM" id="MobiDB-lite"/>
    </source>
</evidence>
<protein>
    <submittedName>
        <fullName evidence="2">Uncharacterized protein</fullName>
    </submittedName>
</protein>
<feature type="non-terminal residue" evidence="2">
    <location>
        <position position="92"/>
    </location>
</feature>
<evidence type="ECO:0000313" key="3">
    <source>
        <dbReference type="Proteomes" id="UP000595437"/>
    </source>
</evidence>
<accession>A0A7T8JVW0</accession>
<gene>
    <name evidence="2" type="ORF">FKW44_020721</name>
</gene>
<dbReference type="Proteomes" id="UP000595437">
    <property type="component" value="Chromosome 15"/>
</dbReference>
<sequence length="92" mass="10515">MKEKHLQCCQALINNLKSSWPRTCGPPEPQRQPLDYAFWPHIEFKACKLRHPNIAALKPPSTKSRPDGRGLRGQGLPSFQEAPHGHRGRQQR</sequence>